<dbReference type="Pfam" id="PF13478">
    <property type="entry name" value="XdhC_C"/>
    <property type="match status" value="1"/>
</dbReference>
<proteinExistence type="predicted"/>
<feature type="domain" description="XdhC Rossmann" evidence="2">
    <location>
        <begin position="163"/>
        <end position="304"/>
    </location>
</feature>
<evidence type="ECO:0000259" key="1">
    <source>
        <dbReference type="Pfam" id="PF02625"/>
    </source>
</evidence>
<organism evidence="3 4">
    <name type="scientific">Candidatus Competibacter phosphatis</name>
    <dbReference type="NCBI Taxonomy" id="221280"/>
    <lineage>
        <taxon>Bacteria</taxon>
        <taxon>Pseudomonadati</taxon>
        <taxon>Pseudomonadota</taxon>
        <taxon>Gammaproteobacteria</taxon>
        <taxon>Candidatus Competibacteraceae</taxon>
        <taxon>Candidatus Competibacter</taxon>
    </lineage>
</organism>
<accession>A0ABX1TND3</accession>
<dbReference type="RefSeq" id="WP_169248827.1">
    <property type="nucleotide sequence ID" value="NZ_SPMZ01000028.1"/>
</dbReference>
<dbReference type="InterPro" id="IPR003777">
    <property type="entry name" value="XdhC_CoxI"/>
</dbReference>
<dbReference type="InterPro" id="IPR027051">
    <property type="entry name" value="XdhC_Rossmann_dom"/>
</dbReference>
<gene>
    <name evidence="3" type="ORF">E4P82_10435</name>
</gene>
<protein>
    <submittedName>
        <fullName evidence="3">XdhC family protein</fullName>
    </submittedName>
</protein>
<keyword evidence="4" id="KW-1185">Reference proteome</keyword>
<evidence type="ECO:0000313" key="4">
    <source>
        <dbReference type="Proteomes" id="UP000760480"/>
    </source>
</evidence>
<dbReference type="InterPro" id="IPR052698">
    <property type="entry name" value="MoCofactor_Util/Proc"/>
</dbReference>
<comment type="caution">
    <text evidence="3">The sequence shown here is derived from an EMBL/GenBank/DDBJ whole genome shotgun (WGS) entry which is preliminary data.</text>
</comment>
<evidence type="ECO:0000259" key="2">
    <source>
        <dbReference type="Pfam" id="PF13478"/>
    </source>
</evidence>
<dbReference type="EMBL" id="SPMZ01000028">
    <property type="protein sequence ID" value="NMQ19574.1"/>
    <property type="molecule type" value="Genomic_DNA"/>
</dbReference>
<dbReference type="PANTHER" id="PTHR30388">
    <property type="entry name" value="ALDEHYDE OXIDOREDUCTASE MOLYBDENUM COFACTOR ASSEMBLY PROTEIN"/>
    <property type="match status" value="1"/>
</dbReference>
<sequence>MDSLDIAVLRRAIDWLEAGRRVALVTVVATWGSAPRPVGALLALDEDGQPCGSVSGGCVEDDLATRLRARFPSTCEVVKYGVTAEDARRFGLPCGGTLQLVVEPLAGVETLRPALAALERGELLARRVQLADGATSFQPATPEDSPTFDGKVLTQIFGPRWRLLLIGAGQISFYLASMAQALDYRVLVCDPRAEYVREWTVAGAELLPGMPDDVVRAIVPDRRTAIVALTHDPRLDDMALMEALKTDAFYVGALGSATTTARRRERLALLDVTPEELARLRGPVGLPIGSRTPPEIAIAILAELTALRHGIELAPVRPRSAITAASGVAAS</sequence>
<dbReference type="Pfam" id="PF02625">
    <property type="entry name" value="XdhC_CoxI"/>
    <property type="match status" value="1"/>
</dbReference>
<feature type="domain" description="XdhC- CoxI" evidence="1">
    <location>
        <begin position="15"/>
        <end position="80"/>
    </location>
</feature>
<evidence type="ECO:0000313" key="3">
    <source>
        <dbReference type="EMBL" id="NMQ19574.1"/>
    </source>
</evidence>
<dbReference type="Gene3D" id="3.40.50.720">
    <property type="entry name" value="NAD(P)-binding Rossmann-like Domain"/>
    <property type="match status" value="1"/>
</dbReference>
<name>A0ABX1TND3_9GAMM</name>
<dbReference type="PANTHER" id="PTHR30388:SF4">
    <property type="entry name" value="MOLYBDENUM COFACTOR INSERTION CHAPERONE PAOD"/>
    <property type="match status" value="1"/>
</dbReference>
<reference evidence="3 4" key="1">
    <citation type="submission" date="2019-03" db="EMBL/GenBank/DDBJ databases">
        <title>Metabolic reconstructions from genomes of highly enriched 'Candidatus Accumulibacter' and 'Candidatus Competibacter' bioreactor populations.</title>
        <authorList>
            <person name="Annavajhala M.K."/>
            <person name="Welles L."/>
            <person name="Abbas B."/>
            <person name="Sorokin D."/>
            <person name="Park H."/>
            <person name="Van Loosdrecht M."/>
            <person name="Chandran K."/>
        </authorList>
    </citation>
    <scope>NUCLEOTIDE SEQUENCE [LARGE SCALE GENOMIC DNA]</scope>
    <source>
        <strain evidence="3 4">SBR_G</strain>
    </source>
</reference>
<dbReference type="Proteomes" id="UP000760480">
    <property type="component" value="Unassembled WGS sequence"/>
</dbReference>